<evidence type="ECO:0000256" key="4">
    <source>
        <dbReference type="ARBA" id="ARBA00022833"/>
    </source>
</evidence>
<dbReference type="InterPro" id="IPR001412">
    <property type="entry name" value="aa-tRNA-synth_I_CS"/>
</dbReference>
<keyword evidence="3 7" id="KW-0547">Nucleotide-binding</keyword>
<dbReference type="NCBIfam" id="NF004315">
    <property type="entry name" value="PRK05710.1-4"/>
    <property type="match status" value="1"/>
</dbReference>
<evidence type="ECO:0000256" key="5">
    <source>
        <dbReference type="ARBA" id="ARBA00022840"/>
    </source>
</evidence>
<evidence type="ECO:0000256" key="3">
    <source>
        <dbReference type="ARBA" id="ARBA00022741"/>
    </source>
</evidence>
<evidence type="ECO:0000256" key="2">
    <source>
        <dbReference type="ARBA" id="ARBA00022723"/>
    </source>
</evidence>
<dbReference type="Pfam" id="PF00749">
    <property type="entry name" value="tRNA-synt_1c"/>
    <property type="match status" value="1"/>
</dbReference>
<evidence type="ECO:0000256" key="8">
    <source>
        <dbReference type="SAM" id="MobiDB-lite"/>
    </source>
</evidence>
<keyword evidence="11" id="KW-1185">Reference proteome</keyword>
<dbReference type="EMBL" id="OCPC01000002">
    <property type="protein sequence ID" value="SOE16630.1"/>
    <property type="molecule type" value="Genomic_DNA"/>
</dbReference>
<dbReference type="GO" id="GO:0005829">
    <property type="term" value="C:cytosol"/>
    <property type="evidence" value="ECO:0007669"/>
    <property type="project" value="TreeGrafter"/>
</dbReference>
<dbReference type="Gene3D" id="3.40.50.620">
    <property type="entry name" value="HUPs"/>
    <property type="match status" value="1"/>
</dbReference>
<keyword evidence="6 7" id="KW-0030">Aminoacyl-tRNA synthetase</keyword>
<gene>
    <name evidence="10" type="ORF">SAMN05877838_1509</name>
</gene>
<dbReference type="InterPro" id="IPR000924">
    <property type="entry name" value="Glu/Gln-tRNA-synth"/>
</dbReference>
<proteinExistence type="inferred from homology"/>
<keyword evidence="7" id="KW-0648">Protein biosynthesis</keyword>
<feature type="domain" description="Glutamyl/glutaminyl-tRNA synthetase class Ib catalytic" evidence="9">
    <location>
        <begin position="31"/>
        <end position="307"/>
    </location>
</feature>
<feature type="region of interest" description="Disordered" evidence="8">
    <location>
        <begin position="1"/>
        <end position="21"/>
    </location>
</feature>
<dbReference type="InterPro" id="IPR049940">
    <property type="entry name" value="GluQ/Sye"/>
</dbReference>
<evidence type="ECO:0000256" key="7">
    <source>
        <dbReference type="RuleBase" id="RU363037"/>
    </source>
</evidence>
<evidence type="ECO:0000259" key="9">
    <source>
        <dbReference type="Pfam" id="PF00749"/>
    </source>
</evidence>
<name>A0A286I973_9HYPH</name>
<evidence type="ECO:0000256" key="1">
    <source>
        <dbReference type="ARBA" id="ARBA00022598"/>
    </source>
</evidence>
<feature type="compositionally biased region" description="Polar residues" evidence="8">
    <location>
        <begin position="10"/>
        <end position="21"/>
    </location>
</feature>
<dbReference type="PANTHER" id="PTHR43311:SF1">
    <property type="entry name" value="GLUTAMYL-Q TRNA(ASP) SYNTHETASE"/>
    <property type="match status" value="1"/>
</dbReference>
<sequence length="318" mass="34976">MYRDAAHPEPTSNTMPADNTTANPVIKGPVVRFAPSPNGLLHVGHARSAVLNWRFAKARDGTFLLRIEDIDFTRARPEFEAAIFEDLQWLGLDWPEPVRRQSQHFAEYEAALTELRKLGLIYPAFLSRAETTARISEIEATGRVWPRDPDGAPHYPGEDRTLSASERARRIAAGEPHAWRLDMQAVLDGLGKPLLWAEHGSGPSGETGEIRGDPGAWGDVILARRDVPASYHLAVTLDDSLQNITDVIRGEDLFAATSVHRLLQHLLGLPAPRYHHHGLVRDDAGRKLSKSDGSTSIASLRHEGASRGDILTLAGLTD</sequence>
<dbReference type="PROSITE" id="PS00178">
    <property type="entry name" value="AA_TRNA_LIGASE_I"/>
    <property type="match status" value="1"/>
</dbReference>
<dbReference type="GO" id="GO:0005524">
    <property type="term" value="F:ATP binding"/>
    <property type="evidence" value="ECO:0007669"/>
    <property type="project" value="UniProtKB-KW"/>
</dbReference>
<dbReference type="InterPro" id="IPR020058">
    <property type="entry name" value="Glu/Gln-tRNA-synth_Ib_cat-dom"/>
</dbReference>
<organism evidence="10 11">
    <name type="scientific">Hoeflea halophila</name>
    <dbReference type="NCBI Taxonomy" id="714899"/>
    <lineage>
        <taxon>Bacteria</taxon>
        <taxon>Pseudomonadati</taxon>
        <taxon>Pseudomonadota</taxon>
        <taxon>Alphaproteobacteria</taxon>
        <taxon>Hyphomicrobiales</taxon>
        <taxon>Rhizobiaceae</taxon>
        <taxon>Hoeflea</taxon>
    </lineage>
</organism>
<dbReference type="PRINTS" id="PR00987">
    <property type="entry name" value="TRNASYNTHGLU"/>
</dbReference>
<evidence type="ECO:0000256" key="6">
    <source>
        <dbReference type="ARBA" id="ARBA00023146"/>
    </source>
</evidence>
<evidence type="ECO:0000313" key="10">
    <source>
        <dbReference type="EMBL" id="SOE16630.1"/>
    </source>
</evidence>
<dbReference type="PANTHER" id="PTHR43311">
    <property type="entry name" value="GLUTAMATE--TRNA LIGASE"/>
    <property type="match status" value="1"/>
</dbReference>
<dbReference type="Proteomes" id="UP000219465">
    <property type="component" value="Unassembled WGS sequence"/>
</dbReference>
<comment type="similarity">
    <text evidence="7">Belongs to the class-I aminoacyl-tRNA synthetase family.</text>
</comment>
<dbReference type="GO" id="GO:0004818">
    <property type="term" value="F:glutamate-tRNA ligase activity"/>
    <property type="evidence" value="ECO:0007669"/>
    <property type="project" value="TreeGrafter"/>
</dbReference>
<keyword evidence="1 7" id="KW-0436">Ligase</keyword>
<reference evidence="11" key="1">
    <citation type="submission" date="2017-08" db="EMBL/GenBank/DDBJ databases">
        <authorList>
            <person name="Varghese N."/>
            <person name="Submissions S."/>
        </authorList>
    </citation>
    <scope>NUCLEOTIDE SEQUENCE [LARGE SCALE GENOMIC DNA]</scope>
    <source>
        <strain evidence="11">KCTC 23107</strain>
    </source>
</reference>
<keyword evidence="5 7" id="KW-0067">ATP-binding</keyword>
<dbReference type="InterPro" id="IPR014729">
    <property type="entry name" value="Rossmann-like_a/b/a_fold"/>
</dbReference>
<dbReference type="AlphaFoldDB" id="A0A286I973"/>
<keyword evidence="4" id="KW-0862">Zinc</keyword>
<accession>A0A286I973</accession>
<protein>
    <submittedName>
        <fullName evidence="10">Glutamyl-Q tRNA(Asp) synthetase</fullName>
    </submittedName>
</protein>
<dbReference type="SUPFAM" id="SSF52374">
    <property type="entry name" value="Nucleotidylyl transferase"/>
    <property type="match status" value="1"/>
</dbReference>
<evidence type="ECO:0000313" key="11">
    <source>
        <dbReference type="Proteomes" id="UP000219465"/>
    </source>
</evidence>
<keyword evidence="2" id="KW-0479">Metal-binding</keyword>
<dbReference type="GO" id="GO:0006424">
    <property type="term" value="P:glutamyl-tRNA aminoacylation"/>
    <property type="evidence" value="ECO:0007669"/>
    <property type="project" value="TreeGrafter"/>
</dbReference>